<feature type="transmembrane region" description="Helical" evidence="1">
    <location>
        <begin position="12"/>
        <end position="31"/>
    </location>
</feature>
<keyword evidence="3" id="KW-1185">Reference proteome</keyword>
<name>A0AAD6LBL5_9ROSI</name>
<reference evidence="2 3" key="1">
    <citation type="journal article" date="2023" name="Mol. Ecol. Resour.">
        <title>Chromosome-level genome assembly of a triploid poplar Populus alba 'Berolinensis'.</title>
        <authorList>
            <person name="Chen S."/>
            <person name="Yu Y."/>
            <person name="Wang X."/>
            <person name="Wang S."/>
            <person name="Zhang T."/>
            <person name="Zhou Y."/>
            <person name="He R."/>
            <person name="Meng N."/>
            <person name="Wang Y."/>
            <person name="Liu W."/>
            <person name="Liu Z."/>
            <person name="Liu J."/>
            <person name="Guo Q."/>
            <person name="Huang H."/>
            <person name="Sederoff R.R."/>
            <person name="Wang G."/>
            <person name="Qu G."/>
            <person name="Chen S."/>
        </authorList>
    </citation>
    <scope>NUCLEOTIDE SEQUENCE [LARGE SCALE GENOMIC DNA]</scope>
    <source>
        <strain evidence="2">SC-2020</strain>
    </source>
</reference>
<accession>A0AAD6LBL5</accession>
<comment type="caution">
    <text evidence="2">The sequence shown here is derived from an EMBL/GenBank/DDBJ whole genome shotgun (WGS) entry which is preliminary data.</text>
</comment>
<dbReference type="AlphaFoldDB" id="A0AAD6LBL5"/>
<evidence type="ECO:0000256" key="1">
    <source>
        <dbReference type="SAM" id="Phobius"/>
    </source>
</evidence>
<feature type="transmembrane region" description="Helical" evidence="1">
    <location>
        <begin position="108"/>
        <end position="131"/>
    </location>
</feature>
<dbReference type="EMBL" id="JAQIZT010000018">
    <property type="protein sequence ID" value="KAJ6957269.1"/>
    <property type="molecule type" value="Genomic_DNA"/>
</dbReference>
<feature type="transmembrane region" description="Helical" evidence="1">
    <location>
        <begin position="51"/>
        <end position="74"/>
    </location>
</feature>
<keyword evidence="1" id="KW-0812">Transmembrane</keyword>
<feature type="transmembrane region" description="Helical" evidence="1">
    <location>
        <begin position="81"/>
        <end position="102"/>
    </location>
</feature>
<evidence type="ECO:0000313" key="2">
    <source>
        <dbReference type="EMBL" id="KAJ6957269.1"/>
    </source>
</evidence>
<protein>
    <submittedName>
        <fullName evidence="2">Uncharacterized protein</fullName>
    </submittedName>
</protein>
<sequence length="294" mass="33720">MSASKESSYRLYIVLAGTLWCFYHPWQWPFVISLSSRFLTGAVAFRREKGFFLFFFCLCLINLPSIWQFWLGLARSYTHSFFFFFLVTGSPAQFLLVKGVFLEFWLQIFVQIFVSFSFLFSPLTMNIEVAVGRNNMTPRDSTYKFPSDSTLEHSLDRYVPAEYIIHENRRGKNSARFKCTLIFIMWWTRVFCRGSSDCEFLCSCVFVTSDGDMECLSEYVVVCWGDNAWQLDHDLNHVATSKSSSSTIPDSRFCYCLCGKGEGCLQCDVMSARVRPGPSPAAGASYAYKGELKP</sequence>
<proteinExistence type="predicted"/>
<dbReference type="Proteomes" id="UP001164929">
    <property type="component" value="Chromosome 18"/>
</dbReference>
<keyword evidence="1" id="KW-0472">Membrane</keyword>
<keyword evidence="1" id="KW-1133">Transmembrane helix</keyword>
<gene>
    <name evidence="2" type="ORF">NC653_039262</name>
</gene>
<organism evidence="2 3">
    <name type="scientific">Populus alba x Populus x berolinensis</name>
    <dbReference type="NCBI Taxonomy" id="444605"/>
    <lineage>
        <taxon>Eukaryota</taxon>
        <taxon>Viridiplantae</taxon>
        <taxon>Streptophyta</taxon>
        <taxon>Embryophyta</taxon>
        <taxon>Tracheophyta</taxon>
        <taxon>Spermatophyta</taxon>
        <taxon>Magnoliopsida</taxon>
        <taxon>eudicotyledons</taxon>
        <taxon>Gunneridae</taxon>
        <taxon>Pentapetalae</taxon>
        <taxon>rosids</taxon>
        <taxon>fabids</taxon>
        <taxon>Malpighiales</taxon>
        <taxon>Salicaceae</taxon>
        <taxon>Saliceae</taxon>
        <taxon>Populus</taxon>
    </lineage>
</organism>
<evidence type="ECO:0000313" key="3">
    <source>
        <dbReference type="Proteomes" id="UP001164929"/>
    </source>
</evidence>